<dbReference type="InterPro" id="IPR038765">
    <property type="entry name" value="Papain-like_cys_pep_sf"/>
</dbReference>
<feature type="domain" description="Peptidase C1A papain C-terminal" evidence="1">
    <location>
        <begin position="178"/>
        <end position="330"/>
    </location>
</feature>
<reference evidence="2 3" key="1">
    <citation type="submission" date="2018-03" db="EMBL/GenBank/DDBJ databases">
        <authorList>
            <person name="Keele B.F."/>
        </authorList>
    </citation>
    <scope>NUCLEOTIDE SEQUENCE [LARGE SCALE GENOMIC DNA]</scope>
    <source>
        <strain evidence="2 3">CECT 8626</strain>
    </source>
</reference>
<protein>
    <recommendedName>
        <fullName evidence="1">Peptidase C1A papain C-terminal domain-containing protein</fullName>
    </recommendedName>
</protein>
<evidence type="ECO:0000313" key="2">
    <source>
        <dbReference type="EMBL" id="SPH23927.1"/>
    </source>
</evidence>
<dbReference type="EMBL" id="OMOQ01000002">
    <property type="protein sequence ID" value="SPH23927.1"/>
    <property type="molecule type" value="Genomic_DNA"/>
</dbReference>
<gene>
    <name evidence="2" type="ORF">DEA8626_03004</name>
</gene>
<evidence type="ECO:0000259" key="1">
    <source>
        <dbReference type="Pfam" id="PF00112"/>
    </source>
</evidence>
<dbReference type="AlphaFoldDB" id="A0A2R8BKL0"/>
<keyword evidence="3" id="KW-1185">Reference proteome</keyword>
<dbReference type="Gene3D" id="3.90.70.10">
    <property type="entry name" value="Cysteine proteinases"/>
    <property type="match status" value="1"/>
</dbReference>
<dbReference type="GO" id="GO:0006508">
    <property type="term" value="P:proteolysis"/>
    <property type="evidence" value="ECO:0007669"/>
    <property type="project" value="InterPro"/>
</dbReference>
<dbReference type="CDD" id="cd02619">
    <property type="entry name" value="Peptidase_C1"/>
    <property type="match status" value="1"/>
</dbReference>
<proteinExistence type="predicted"/>
<dbReference type="Pfam" id="PF00112">
    <property type="entry name" value="Peptidase_C1"/>
    <property type="match status" value="1"/>
</dbReference>
<evidence type="ECO:0000313" key="3">
    <source>
        <dbReference type="Proteomes" id="UP000244924"/>
    </source>
</evidence>
<dbReference type="SUPFAM" id="SSF54001">
    <property type="entry name" value="Cysteine proteinases"/>
    <property type="match status" value="1"/>
</dbReference>
<name>A0A2R8BKL0_9RHOB</name>
<dbReference type="InterPro" id="IPR000668">
    <property type="entry name" value="Peptidase_C1A_C"/>
</dbReference>
<dbReference type="RefSeq" id="WP_181366456.1">
    <property type="nucleotide sequence ID" value="NZ_OMOQ01000002.1"/>
</dbReference>
<dbReference type="GO" id="GO:0008234">
    <property type="term" value="F:cysteine-type peptidase activity"/>
    <property type="evidence" value="ECO:0007669"/>
    <property type="project" value="InterPro"/>
</dbReference>
<accession>A0A2R8BKL0</accession>
<organism evidence="2 3">
    <name type="scientific">Albidovulum aquaemixtae</name>
    <dbReference type="NCBI Taxonomy" id="1542388"/>
    <lineage>
        <taxon>Bacteria</taxon>
        <taxon>Pseudomonadati</taxon>
        <taxon>Pseudomonadota</taxon>
        <taxon>Alphaproteobacteria</taxon>
        <taxon>Rhodobacterales</taxon>
        <taxon>Paracoccaceae</taxon>
        <taxon>Albidovulum</taxon>
    </lineage>
</organism>
<dbReference type="Proteomes" id="UP000244924">
    <property type="component" value="Unassembled WGS sequence"/>
</dbReference>
<sequence length="364" mass="38938">MQEPNYMSLPSAAEMTVDALGFSNAAVARMKRNGIVSALQLAELAVRDPRQLKAATGVSGTKAIRLVVEKLGPLRDFQNVATTFDVISTSGVPLQEPPAALAMTAASGAPEDQIAALLAARTLQLPSRKLLVEKMQPVGNQGPHGTCVGWAANATHEYRLGRQMSPGYAYRGAKSRDNYPGEGSWLRFAMQHGFEIGHVDEQSYPYTAAIREQPISLLAALAGQSRTMGHVSLLGAKPEQVPGLIKLALCGELHDDLGPMPVAVSVKLYESFVSTSTALDGLIRMPLPGEKLRGGHAMCVVGYIDAKDPENPFGIDYFAVRNSWGTSWGCHNPFALAGHAMIPTQYFSNQNLVEAMVNIGGGLR</sequence>